<keyword evidence="4 11" id="KW-0812">Transmembrane</keyword>
<dbReference type="Proteomes" id="UP001153076">
    <property type="component" value="Unassembled WGS sequence"/>
</dbReference>
<keyword evidence="9" id="KW-0675">Receptor</keyword>
<keyword evidence="3" id="KW-0433">Leucine-rich repeat</keyword>
<dbReference type="OrthoDB" id="418615at2759"/>
<evidence type="ECO:0000256" key="10">
    <source>
        <dbReference type="SAM" id="MobiDB-lite"/>
    </source>
</evidence>
<feature type="chain" id="PRO_5040258296" description="Protein kinase domain-containing protein" evidence="12">
    <location>
        <begin position="34"/>
        <end position="648"/>
    </location>
</feature>
<evidence type="ECO:0000313" key="14">
    <source>
        <dbReference type="EMBL" id="KAJ8447594.1"/>
    </source>
</evidence>
<evidence type="ECO:0000256" key="9">
    <source>
        <dbReference type="ARBA" id="ARBA00023170"/>
    </source>
</evidence>
<sequence length="648" mass="71733">MMGAHEYAPLMRPPSSFCLQFFTILSLLPFSFGLTESEALLKFKSSVTNAQAIPWNPSTPPCGLGANDSTWVGIICQNGKVWGLQLENMGLSGTIDMDALSQLPELRSISLTNNKFEGPLPELRKLPKLRGIYLSKNHLSGEIPDDAFAGMDALRRVLLANNVFTGKIPSSLAKLPILVQLRLEGNQFQGPIPDFKEKELPSINLANNQLEGPVPPRLRHLDPKLFSGNKGLCGAPLKPCAGGDKKGGGTTAAGGEQGNGGKSEDKSSSSSSSSSTITKIALGMLLATILLALILVILLMYQKKQRQAMREKQDALIPDEHDANVAEEAYVPPTTTHATSTKKRPEPGKLEFVRDDRKTFDLSDLLTASAEVLESGNFVSSYRVEIFAGQMLVVKRFRQMSKVGREDFHEHIRRMGKLRHPNVLGLVAYYYRREEKLLIFDYFDHGSLASRLHGNRTEKDSGGLDWPTRLKIIKGVARGLAYLYSELPSLTVPHGYLKSSNVLLNDKYEPLLMDYALQPLINPEQAKKLMVAYKSPEYAQNSQITKKTDVWSLGILILEVLTGKFPTNFLAVGNVKGENLVSWVKEIASEEEKGEDMFDKGMGRTQNGQGEMRKLLKIGFSCCHEDVDVRWSIKEAIEKIEEIKENDG</sequence>
<feature type="signal peptide" evidence="12">
    <location>
        <begin position="1"/>
        <end position="33"/>
    </location>
</feature>
<protein>
    <recommendedName>
        <fullName evidence="13">Protein kinase domain-containing protein</fullName>
    </recommendedName>
</protein>
<keyword evidence="6" id="KW-0677">Repeat</keyword>
<dbReference type="InterPro" id="IPR032675">
    <property type="entry name" value="LRR_dom_sf"/>
</dbReference>
<name>A0A9Q1KRH0_9CARY</name>
<evidence type="ECO:0000313" key="15">
    <source>
        <dbReference type="Proteomes" id="UP001153076"/>
    </source>
</evidence>
<comment type="caution">
    <text evidence="14">The sequence shown here is derived from an EMBL/GenBank/DDBJ whole genome shotgun (WGS) entry which is preliminary data.</text>
</comment>
<accession>A0A9Q1KRH0</accession>
<evidence type="ECO:0000256" key="3">
    <source>
        <dbReference type="ARBA" id="ARBA00022614"/>
    </source>
</evidence>
<organism evidence="14 15">
    <name type="scientific">Carnegiea gigantea</name>
    <dbReference type="NCBI Taxonomy" id="171969"/>
    <lineage>
        <taxon>Eukaryota</taxon>
        <taxon>Viridiplantae</taxon>
        <taxon>Streptophyta</taxon>
        <taxon>Embryophyta</taxon>
        <taxon>Tracheophyta</taxon>
        <taxon>Spermatophyta</taxon>
        <taxon>Magnoliopsida</taxon>
        <taxon>eudicotyledons</taxon>
        <taxon>Gunneridae</taxon>
        <taxon>Pentapetalae</taxon>
        <taxon>Caryophyllales</taxon>
        <taxon>Cactineae</taxon>
        <taxon>Cactaceae</taxon>
        <taxon>Cactoideae</taxon>
        <taxon>Echinocereeae</taxon>
        <taxon>Carnegiea</taxon>
    </lineage>
</organism>
<feature type="transmembrane region" description="Helical" evidence="11">
    <location>
        <begin position="280"/>
        <end position="301"/>
    </location>
</feature>
<dbReference type="SUPFAM" id="SSF56112">
    <property type="entry name" value="Protein kinase-like (PK-like)"/>
    <property type="match status" value="1"/>
</dbReference>
<dbReference type="PANTHER" id="PTHR48007">
    <property type="entry name" value="LEUCINE-RICH REPEAT RECEPTOR-LIKE PROTEIN KINASE PXC1"/>
    <property type="match status" value="1"/>
</dbReference>
<dbReference type="InterPro" id="IPR011009">
    <property type="entry name" value="Kinase-like_dom_sf"/>
</dbReference>
<reference evidence="14" key="1">
    <citation type="submission" date="2022-04" db="EMBL/GenBank/DDBJ databases">
        <title>Carnegiea gigantea Genome sequencing and assembly v2.</title>
        <authorList>
            <person name="Copetti D."/>
            <person name="Sanderson M.J."/>
            <person name="Burquez A."/>
            <person name="Wojciechowski M.F."/>
        </authorList>
    </citation>
    <scope>NUCLEOTIDE SEQUENCE</scope>
    <source>
        <strain evidence="14">SGP5-SGP5p</strain>
        <tissue evidence="14">Aerial part</tissue>
    </source>
</reference>
<dbReference type="Gene3D" id="3.30.200.20">
    <property type="entry name" value="Phosphorylase Kinase, domain 1"/>
    <property type="match status" value="1"/>
</dbReference>
<evidence type="ECO:0000256" key="1">
    <source>
        <dbReference type="ARBA" id="ARBA00004167"/>
    </source>
</evidence>
<dbReference type="SUPFAM" id="SSF52058">
    <property type="entry name" value="L domain-like"/>
    <property type="match status" value="1"/>
</dbReference>
<evidence type="ECO:0000256" key="6">
    <source>
        <dbReference type="ARBA" id="ARBA00022737"/>
    </source>
</evidence>
<feature type="region of interest" description="Disordered" evidence="10">
    <location>
        <begin position="243"/>
        <end position="274"/>
    </location>
</feature>
<feature type="domain" description="Protein kinase" evidence="13">
    <location>
        <begin position="367"/>
        <end position="627"/>
    </location>
</feature>
<keyword evidence="5 12" id="KW-0732">Signal</keyword>
<dbReference type="PANTHER" id="PTHR48007:SF67">
    <property type="entry name" value="POLLEN RECEPTOR-LIKE KINASE 1"/>
    <property type="match status" value="1"/>
</dbReference>
<feature type="compositionally biased region" description="Gly residues" evidence="10">
    <location>
        <begin position="248"/>
        <end position="261"/>
    </location>
</feature>
<keyword evidence="15" id="KW-1185">Reference proteome</keyword>
<comment type="subcellular location">
    <subcellularLocation>
        <location evidence="1">Membrane</location>
        <topology evidence="1">Single-pass membrane protein</topology>
    </subcellularLocation>
</comment>
<evidence type="ECO:0000256" key="12">
    <source>
        <dbReference type="SAM" id="SignalP"/>
    </source>
</evidence>
<dbReference type="PROSITE" id="PS50011">
    <property type="entry name" value="PROTEIN_KINASE_DOM"/>
    <property type="match status" value="1"/>
</dbReference>
<keyword evidence="8 11" id="KW-0472">Membrane</keyword>
<dbReference type="InterPro" id="IPR001611">
    <property type="entry name" value="Leu-rich_rpt"/>
</dbReference>
<dbReference type="Gene3D" id="1.10.510.10">
    <property type="entry name" value="Transferase(Phosphotransferase) domain 1"/>
    <property type="match status" value="1"/>
</dbReference>
<dbReference type="FunFam" id="1.10.510.10:FF:000480">
    <property type="entry name" value="Pollen receptor-like kinase 1"/>
    <property type="match status" value="1"/>
</dbReference>
<evidence type="ECO:0000256" key="7">
    <source>
        <dbReference type="ARBA" id="ARBA00022989"/>
    </source>
</evidence>
<dbReference type="InterPro" id="IPR001245">
    <property type="entry name" value="Ser-Thr/Tyr_kinase_cat_dom"/>
</dbReference>
<dbReference type="GO" id="GO:0016020">
    <property type="term" value="C:membrane"/>
    <property type="evidence" value="ECO:0007669"/>
    <property type="project" value="UniProtKB-SubCell"/>
</dbReference>
<evidence type="ECO:0000256" key="4">
    <source>
        <dbReference type="ARBA" id="ARBA00022692"/>
    </source>
</evidence>
<evidence type="ECO:0000256" key="2">
    <source>
        <dbReference type="ARBA" id="ARBA00022553"/>
    </source>
</evidence>
<keyword evidence="7 11" id="KW-1133">Transmembrane helix</keyword>
<dbReference type="EMBL" id="JAKOGI010000037">
    <property type="protein sequence ID" value="KAJ8447594.1"/>
    <property type="molecule type" value="Genomic_DNA"/>
</dbReference>
<keyword evidence="2" id="KW-0597">Phosphoprotein</keyword>
<evidence type="ECO:0000256" key="5">
    <source>
        <dbReference type="ARBA" id="ARBA00022729"/>
    </source>
</evidence>
<dbReference type="InterPro" id="IPR046959">
    <property type="entry name" value="PRK1-6/SRF4-like"/>
</dbReference>
<dbReference type="Pfam" id="PF07714">
    <property type="entry name" value="PK_Tyr_Ser-Thr"/>
    <property type="match status" value="1"/>
</dbReference>
<dbReference type="Gene3D" id="3.80.10.10">
    <property type="entry name" value="Ribonuclease Inhibitor"/>
    <property type="match status" value="2"/>
</dbReference>
<dbReference type="InterPro" id="IPR000719">
    <property type="entry name" value="Prot_kinase_dom"/>
</dbReference>
<dbReference type="GO" id="GO:0005524">
    <property type="term" value="F:ATP binding"/>
    <property type="evidence" value="ECO:0007669"/>
    <property type="project" value="InterPro"/>
</dbReference>
<proteinExistence type="predicted"/>
<gene>
    <name evidence="14" type="ORF">Cgig2_031207</name>
</gene>
<evidence type="ECO:0000256" key="11">
    <source>
        <dbReference type="SAM" id="Phobius"/>
    </source>
</evidence>
<evidence type="ECO:0000256" key="8">
    <source>
        <dbReference type="ARBA" id="ARBA00023136"/>
    </source>
</evidence>
<evidence type="ECO:0000259" key="13">
    <source>
        <dbReference type="PROSITE" id="PS50011"/>
    </source>
</evidence>
<dbReference type="Pfam" id="PF13855">
    <property type="entry name" value="LRR_8"/>
    <property type="match status" value="1"/>
</dbReference>
<dbReference type="InterPro" id="IPR013210">
    <property type="entry name" value="LRR_N_plant-typ"/>
</dbReference>
<dbReference type="Pfam" id="PF08263">
    <property type="entry name" value="LRRNT_2"/>
    <property type="match status" value="1"/>
</dbReference>
<dbReference type="AlphaFoldDB" id="A0A9Q1KRH0"/>
<dbReference type="GO" id="GO:0004672">
    <property type="term" value="F:protein kinase activity"/>
    <property type="evidence" value="ECO:0007669"/>
    <property type="project" value="InterPro"/>
</dbReference>